<dbReference type="InterPro" id="IPR029063">
    <property type="entry name" value="SAM-dependent_MTases_sf"/>
</dbReference>
<sequence length="275" mass="30839">MADLFVKQAKQYAKTRPSYPAELFQFIASKAAFHGLAWDVGTGSGQAAQSVLSPDLSLGSFGAELAEIYERVVATDTSPTQLGFAPKLPNVRYELTSPVMSWTELEKKIAPESSLDLVTIAQALHWFDLPTFYQQVKWALKKPNGLIAAWCYTVPEVNGLVDSVFRPFYADSDPFWDPARKLVDNEYRGIDFPFEPVEGADSTGPFRFVSERAMTLTEYFTYIRSWSAYQTAKGEGVELLSSNVIEKFERAWNEDGNSPKIVKFPVYLRIGRTGN</sequence>
<dbReference type="PANTHER" id="PTHR45180:SF1">
    <property type="entry name" value="OS01G0307686 PROTEIN"/>
    <property type="match status" value="1"/>
</dbReference>
<dbReference type="Proteomes" id="UP000197138">
    <property type="component" value="Unassembled WGS sequence"/>
</dbReference>
<accession>A0A218X2M0</accession>
<dbReference type="EMBL" id="MTKT01002492">
    <property type="protein sequence ID" value="OWM78910.1"/>
    <property type="molecule type" value="Genomic_DNA"/>
</dbReference>
<comment type="caution">
    <text evidence="2">The sequence shown here is derived from an EMBL/GenBank/DDBJ whole genome shotgun (WGS) entry which is preliminary data.</text>
</comment>
<dbReference type="InterPro" id="IPR013216">
    <property type="entry name" value="Methyltransf_11"/>
</dbReference>
<dbReference type="SUPFAM" id="SSF53335">
    <property type="entry name" value="S-adenosyl-L-methionine-dependent methyltransferases"/>
    <property type="match status" value="1"/>
</dbReference>
<organism evidence="2 3">
    <name type="scientific">Punica granatum</name>
    <name type="common">Pomegranate</name>
    <dbReference type="NCBI Taxonomy" id="22663"/>
    <lineage>
        <taxon>Eukaryota</taxon>
        <taxon>Viridiplantae</taxon>
        <taxon>Streptophyta</taxon>
        <taxon>Embryophyta</taxon>
        <taxon>Tracheophyta</taxon>
        <taxon>Spermatophyta</taxon>
        <taxon>Magnoliopsida</taxon>
        <taxon>eudicotyledons</taxon>
        <taxon>Gunneridae</taxon>
        <taxon>Pentapetalae</taxon>
        <taxon>rosids</taxon>
        <taxon>malvids</taxon>
        <taxon>Myrtales</taxon>
        <taxon>Lythraceae</taxon>
        <taxon>Punica</taxon>
    </lineage>
</organism>
<dbReference type="AlphaFoldDB" id="A0A218X2M0"/>
<protein>
    <recommendedName>
        <fullName evidence="1">Methyltransferase type 11 domain-containing protein</fullName>
    </recommendedName>
</protein>
<reference evidence="3" key="1">
    <citation type="journal article" date="2017" name="Plant J.">
        <title>The pomegranate (Punica granatum L.) genome and the genomics of punicalagin biosynthesis.</title>
        <authorList>
            <person name="Qin G."/>
            <person name="Xu C."/>
            <person name="Ming R."/>
            <person name="Tang H."/>
            <person name="Guyot R."/>
            <person name="Kramer E.M."/>
            <person name="Hu Y."/>
            <person name="Yi X."/>
            <person name="Qi Y."/>
            <person name="Xu X."/>
            <person name="Gao Z."/>
            <person name="Pan H."/>
            <person name="Jian J."/>
            <person name="Tian Y."/>
            <person name="Yue Z."/>
            <person name="Xu Y."/>
        </authorList>
    </citation>
    <scope>NUCLEOTIDE SEQUENCE [LARGE SCALE GENOMIC DNA]</scope>
    <source>
        <strain evidence="3">cv. Dabenzi</strain>
    </source>
</reference>
<dbReference type="Pfam" id="PF08241">
    <property type="entry name" value="Methyltransf_11"/>
    <property type="match status" value="1"/>
</dbReference>
<dbReference type="PANTHER" id="PTHR45180">
    <property type="entry name" value="OS01G0307686 PROTEIN"/>
    <property type="match status" value="1"/>
</dbReference>
<feature type="domain" description="Methyltransferase type 11" evidence="1">
    <location>
        <begin position="59"/>
        <end position="147"/>
    </location>
</feature>
<gene>
    <name evidence="2" type="ORF">CDL15_Pgr003081</name>
</gene>
<evidence type="ECO:0000259" key="1">
    <source>
        <dbReference type="Pfam" id="PF08241"/>
    </source>
</evidence>
<proteinExistence type="predicted"/>
<dbReference type="Gene3D" id="3.40.50.150">
    <property type="entry name" value="Vaccinia Virus protein VP39"/>
    <property type="match status" value="1"/>
</dbReference>
<evidence type="ECO:0000313" key="2">
    <source>
        <dbReference type="EMBL" id="OWM78910.1"/>
    </source>
</evidence>
<evidence type="ECO:0000313" key="3">
    <source>
        <dbReference type="Proteomes" id="UP000197138"/>
    </source>
</evidence>
<name>A0A218X2M0_PUNGR</name>
<dbReference type="GO" id="GO:0008757">
    <property type="term" value="F:S-adenosylmethionine-dependent methyltransferase activity"/>
    <property type="evidence" value="ECO:0007669"/>
    <property type="project" value="InterPro"/>
</dbReference>